<keyword evidence="2" id="KW-1185">Reference proteome</keyword>
<protein>
    <recommendedName>
        <fullName evidence="3">ClbS/DfsB family four-helix bundle protein</fullName>
    </recommendedName>
</protein>
<dbReference type="RefSeq" id="WP_091281025.1">
    <property type="nucleotide sequence ID" value="NZ_LT629804.1"/>
</dbReference>
<dbReference type="PANTHER" id="PTHR40658:SF4">
    <property type="entry name" value="HYPOTHETICAL CYTOSOLIC PROTEIN"/>
    <property type="match status" value="1"/>
</dbReference>
<dbReference type="Proteomes" id="UP000214355">
    <property type="component" value="Chromosome I"/>
</dbReference>
<gene>
    <name evidence="1" type="ORF">SAMN04489737_1196</name>
</gene>
<organism evidence="1 2">
    <name type="scientific">Arcanobacterium phocae</name>
    <dbReference type="NCBI Taxonomy" id="131112"/>
    <lineage>
        <taxon>Bacteria</taxon>
        <taxon>Bacillati</taxon>
        <taxon>Actinomycetota</taxon>
        <taxon>Actinomycetes</taxon>
        <taxon>Actinomycetales</taxon>
        <taxon>Actinomycetaceae</taxon>
        <taxon>Arcanobacterium</taxon>
    </lineage>
</organism>
<dbReference type="Gene3D" id="1.20.120.450">
    <property type="entry name" value="dinb family like domain"/>
    <property type="match status" value="1"/>
</dbReference>
<dbReference type="PIRSF" id="PIRSF031551">
    <property type="entry name" value="DUF1706"/>
    <property type="match status" value="1"/>
</dbReference>
<accession>A0A1H2LH76</accession>
<dbReference type="InterPro" id="IPR012550">
    <property type="entry name" value="DUF1706"/>
</dbReference>
<evidence type="ECO:0008006" key="3">
    <source>
        <dbReference type="Google" id="ProtNLM"/>
    </source>
</evidence>
<dbReference type="GeneID" id="65344931"/>
<dbReference type="InterPro" id="IPR034660">
    <property type="entry name" value="DinB/YfiT-like"/>
</dbReference>
<name>A0A1H2LH76_9ACTO</name>
<dbReference type="AlphaFoldDB" id="A0A1H2LH76"/>
<evidence type="ECO:0000313" key="1">
    <source>
        <dbReference type="EMBL" id="SDU80413.1"/>
    </source>
</evidence>
<evidence type="ECO:0000313" key="2">
    <source>
        <dbReference type="Proteomes" id="UP000214355"/>
    </source>
</evidence>
<proteinExistence type="predicted"/>
<dbReference type="PANTHER" id="PTHR40658">
    <property type="match status" value="1"/>
</dbReference>
<sequence length="207" mass="24022">MARPQTQNELITANNIQFEKLLGILESIPPTCCVTDFPLVFADNGSEAHWQRDKNCKDIIVHLYEWQRLWLEWVDANMAGEKHTFLPSPYTWNNYAGLNEEFKEKHQNTTYREALALLKTTHDDVLARVHTLSNEELFNKKYFSFTGTTSLGSYTVSATSSHYEWAIKKIRTYKNLCNNCKPNPCRYLRDSATSVPSRLNTQLYPSF</sequence>
<reference evidence="2" key="1">
    <citation type="submission" date="2016-10" db="EMBL/GenBank/DDBJ databases">
        <authorList>
            <person name="Varghese N."/>
            <person name="Submissions S."/>
        </authorList>
    </citation>
    <scope>NUCLEOTIDE SEQUENCE [LARGE SCALE GENOMIC DNA]</scope>
    <source>
        <strain evidence="2">DSM 10002</strain>
    </source>
</reference>
<dbReference type="OrthoDB" id="4484862at2"/>
<dbReference type="Pfam" id="PF08020">
    <property type="entry name" value="DUF1706"/>
    <property type="match status" value="1"/>
</dbReference>
<dbReference type="EMBL" id="LT629804">
    <property type="protein sequence ID" value="SDU80413.1"/>
    <property type="molecule type" value="Genomic_DNA"/>
</dbReference>
<dbReference type="STRING" id="131112.SAMN04489737_1196"/>